<feature type="domain" description="TubC N-terminal docking" evidence="1">
    <location>
        <begin position="5"/>
        <end position="52"/>
    </location>
</feature>
<proteinExistence type="predicted"/>
<accession>A0A1H9YCV5</accession>
<dbReference type="OrthoDB" id="8548146at2"/>
<dbReference type="EMBL" id="FOHI01000001">
    <property type="protein sequence ID" value="SES66781.1"/>
    <property type="molecule type" value="Genomic_DNA"/>
</dbReference>
<protein>
    <recommendedName>
        <fullName evidence="1">TubC N-terminal docking domain-containing protein</fullName>
    </recommendedName>
</protein>
<dbReference type="Gene3D" id="1.10.10.1830">
    <property type="entry name" value="Non-ribosomal peptide synthase, adenylation domain"/>
    <property type="match status" value="1"/>
</dbReference>
<reference evidence="2 3" key="1">
    <citation type="submission" date="2016-10" db="EMBL/GenBank/DDBJ databases">
        <authorList>
            <person name="de Groot N.N."/>
        </authorList>
    </citation>
    <scope>NUCLEOTIDE SEQUENCE [LARGE SCALE GENOMIC DNA]</scope>
    <source>
        <strain evidence="2 3">Nl7</strain>
    </source>
</reference>
<evidence type="ECO:0000313" key="3">
    <source>
        <dbReference type="Proteomes" id="UP000183339"/>
    </source>
</evidence>
<sequence length="128" mass="14317">MGAPDLILQLRQAGYSISADDNYLDISPADNLSPDLLQQLKQHKPEILAALRLEQQREARREKVLAMLAADPDMKRATYVDTDSDPENAILAIAIRHAATFEMQVPRANFDPWQLLALIDKTGVDDVH</sequence>
<organism evidence="2 3">
    <name type="scientific">Nitrosospira multiformis</name>
    <dbReference type="NCBI Taxonomy" id="1231"/>
    <lineage>
        <taxon>Bacteria</taxon>
        <taxon>Pseudomonadati</taxon>
        <taxon>Pseudomonadota</taxon>
        <taxon>Betaproteobacteria</taxon>
        <taxon>Nitrosomonadales</taxon>
        <taxon>Nitrosomonadaceae</taxon>
        <taxon>Nitrosospira</taxon>
    </lineage>
</organism>
<evidence type="ECO:0000259" key="1">
    <source>
        <dbReference type="Pfam" id="PF18563"/>
    </source>
</evidence>
<dbReference type="RefSeq" id="WP_074703778.1">
    <property type="nucleotide sequence ID" value="NZ_FOHI01000001.1"/>
</dbReference>
<dbReference type="Pfam" id="PF18563">
    <property type="entry name" value="TubC_N"/>
    <property type="match status" value="1"/>
</dbReference>
<evidence type="ECO:0000313" key="2">
    <source>
        <dbReference type="EMBL" id="SES66781.1"/>
    </source>
</evidence>
<dbReference type="InterPro" id="IPR041464">
    <property type="entry name" value="TubC_N"/>
</dbReference>
<dbReference type="InterPro" id="IPR044894">
    <property type="entry name" value="TubC_N_sf"/>
</dbReference>
<dbReference type="Proteomes" id="UP000183339">
    <property type="component" value="Unassembled WGS sequence"/>
</dbReference>
<gene>
    <name evidence="2" type="ORF">SAMN05216412_101161</name>
</gene>
<dbReference type="AlphaFoldDB" id="A0A1H9YCV5"/>
<name>A0A1H9YCV5_9PROT</name>